<accession>A0ABT0YV04</accession>
<proteinExistence type="predicted"/>
<reference evidence="2" key="1">
    <citation type="submission" date="2022-05" db="EMBL/GenBank/DDBJ databases">
        <title>Schlegelella sp. nov., isolated from mangrove soil.</title>
        <authorList>
            <person name="Liu Y."/>
            <person name="Ge X."/>
            <person name="Liu W."/>
        </authorList>
    </citation>
    <scope>NUCLEOTIDE SEQUENCE</scope>
    <source>
        <strain evidence="2">S2-27</strain>
    </source>
</reference>
<dbReference type="RefSeq" id="WP_251781104.1">
    <property type="nucleotide sequence ID" value="NZ_JAMKFE010000020.1"/>
</dbReference>
<comment type="caution">
    <text evidence="2">The sequence shown here is derived from an EMBL/GenBank/DDBJ whole genome shotgun (WGS) entry which is preliminary data.</text>
</comment>
<dbReference type="EMBL" id="JAMKFE010000020">
    <property type="protein sequence ID" value="MCM5682585.1"/>
    <property type="molecule type" value="Genomic_DNA"/>
</dbReference>
<gene>
    <name evidence="2" type="ORF">M8A51_23895</name>
</gene>
<feature type="compositionally biased region" description="Basic residues" evidence="1">
    <location>
        <begin position="56"/>
        <end position="74"/>
    </location>
</feature>
<evidence type="ECO:0000256" key="1">
    <source>
        <dbReference type="SAM" id="MobiDB-lite"/>
    </source>
</evidence>
<name>A0ABT0YV04_9BURK</name>
<sequence length="74" mass="8151">MIDGVTSNLPADLKATLGDATRFTMDIEFNASAQPVRLVNAAEVRARLNAFAQKLGGRRAPCRSTRRPRPRCRP</sequence>
<evidence type="ECO:0000313" key="3">
    <source>
        <dbReference type="Proteomes" id="UP001165541"/>
    </source>
</evidence>
<protein>
    <submittedName>
        <fullName evidence="2">Uncharacterized protein</fullName>
    </submittedName>
</protein>
<organism evidence="2 3">
    <name type="scientific">Caldimonas mangrovi</name>
    <dbReference type="NCBI Taxonomy" id="2944811"/>
    <lineage>
        <taxon>Bacteria</taxon>
        <taxon>Pseudomonadati</taxon>
        <taxon>Pseudomonadota</taxon>
        <taxon>Betaproteobacteria</taxon>
        <taxon>Burkholderiales</taxon>
        <taxon>Sphaerotilaceae</taxon>
        <taxon>Caldimonas</taxon>
    </lineage>
</organism>
<evidence type="ECO:0000313" key="2">
    <source>
        <dbReference type="EMBL" id="MCM5682585.1"/>
    </source>
</evidence>
<dbReference type="Proteomes" id="UP001165541">
    <property type="component" value="Unassembled WGS sequence"/>
</dbReference>
<keyword evidence="3" id="KW-1185">Reference proteome</keyword>
<feature type="region of interest" description="Disordered" evidence="1">
    <location>
        <begin position="55"/>
        <end position="74"/>
    </location>
</feature>